<comment type="caution">
    <text evidence="1">The sequence shown here is derived from an EMBL/GenBank/DDBJ whole genome shotgun (WGS) entry which is preliminary data.</text>
</comment>
<dbReference type="Proteomes" id="UP001500200">
    <property type="component" value="Unassembled WGS sequence"/>
</dbReference>
<protein>
    <recommendedName>
        <fullName evidence="3">Secreted protein</fullName>
    </recommendedName>
</protein>
<evidence type="ECO:0000313" key="1">
    <source>
        <dbReference type="EMBL" id="GAA5194646.1"/>
    </source>
</evidence>
<keyword evidence="2" id="KW-1185">Reference proteome</keyword>
<proteinExistence type="predicted"/>
<organism evidence="1 2">
    <name type="scientific">Arthrobacter gyeryongensis</name>
    <dbReference type="NCBI Taxonomy" id="1650592"/>
    <lineage>
        <taxon>Bacteria</taxon>
        <taxon>Bacillati</taxon>
        <taxon>Actinomycetota</taxon>
        <taxon>Actinomycetes</taxon>
        <taxon>Micrococcales</taxon>
        <taxon>Micrococcaceae</taxon>
        <taxon>Arthrobacter</taxon>
    </lineage>
</organism>
<name>A0ABP9SFJ8_9MICC</name>
<dbReference type="EMBL" id="BAABKK010000012">
    <property type="protein sequence ID" value="GAA5194646.1"/>
    <property type="molecule type" value="Genomic_DNA"/>
</dbReference>
<evidence type="ECO:0000313" key="2">
    <source>
        <dbReference type="Proteomes" id="UP001500200"/>
    </source>
</evidence>
<gene>
    <name evidence="1" type="ORF">GCM10023346_22650</name>
</gene>
<sequence>MFVAPDCFLALWFSQTCLTLRPELSAGPTHARAFLCDQGAGEVGTELLPNRWSSSLRRCSWWSDVRTGSRVEEPPRLRFLVVSAWIAARCQLLTQLLDVVGAEHVPGTRALPAIDVPDVLRKPLRVLAGHP</sequence>
<reference evidence="2" key="1">
    <citation type="journal article" date="2019" name="Int. J. Syst. Evol. Microbiol.">
        <title>The Global Catalogue of Microorganisms (GCM) 10K type strain sequencing project: providing services to taxonomists for standard genome sequencing and annotation.</title>
        <authorList>
            <consortium name="The Broad Institute Genomics Platform"/>
            <consortium name="The Broad Institute Genome Sequencing Center for Infectious Disease"/>
            <person name="Wu L."/>
            <person name="Ma J."/>
        </authorList>
    </citation>
    <scope>NUCLEOTIDE SEQUENCE [LARGE SCALE GENOMIC DNA]</scope>
    <source>
        <strain evidence="2">JCM 18514</strain>
    </source>
</reference>
<evidence type="ECO:0008006" key="3">
    <source>
        <dbReference type="Google" id="ProtNLM"/>
    </source>
</evidence>
<accession>A0ABP9SFJ8</accession>